<keyword evidence="1" id="KW-1133">Transmembrane helix</keyword>
<keyword evidence="1" id="KW-0472">Membrane</keyword>
<evidence type="ECO:0000313" key="3">
    <source>
        <dbReference type="Proteomes" id="UP000001304"/>
    </source>
</evidence>
<dbReference type="Proteomes" id="UP000001304">
    <property type="component" value="Chromosome"/>
</dbReference>
<proteinExistence type="predicted"/>
<protein>
    <submittedName>
        <fullName evidence="2">Uncharacterized protein</fullName>
    </submittedName>
</protein>
<gene>
    <name evidence="2" type="ordered locus">Igag_1326</name>
</gene>
<feature type="transmembrane region" description="Helical" evidence="1">
    <location>
        <begin position="12"/>
        <end position="34"/>
    </location>
</feature>
<feature type="transmembrane region" description="Helical" evidence="1">
    <location>
        <begin position="75"/>
        <end position="98"/>
    </location>
</feature>
<keyword evidence="1" id="KW-0812">Transmembrane</keyword>
<dbReference type="EMBL" id="CP002098">
    <property type="protein sequence ID" value="ADM28129.1"/>
    <property type="molecule type" value="Genomic_DNA"/>
</dbReference>
<organism evidence="2 3">
    <name type="scientific">Ignisphaera aggregans (strain DSM 17230 / JCM 13409 / AQ1.S1)</name>
    <dbReference type="NCBI Taxonomy" id="583356"/>
    <lineage>
        <taxon>Archaea</taxon>
        <taxon>Thermoproteota</taxon>
        <taxon>Thermoprotei</taxon>
        <taxon>Desulfurococcales</taxon>
        <taxon>Desulfurococcaceae</taxon>
        <taxon>Ignisphaera</taxon>
    </lineage>
</organism>
<accession>E0SPZ8</accession>
<dbReference type="AlphaFoldDB" id="E0SPZ8"/>
<dbReference type="BioCyc" id="IAGG583356:GHAH-1309-MONOMER"/>
<dbReference type="HOGENOM" id="CLU_2204092_0_0_2"/>
<feature type="transmembrane region" description="Helical" evidence="1">
    <location>
        <begin position="46"/>
        <end position="69"/>
    </location>
</feature>
<name>E0SPZ8_IGNAA</name>
<sequence length="107" mass="11748">MTLLGDLLAQRQIWAIVGLTIGTASLLFLILFRSRIIVQNRPGSKTAWILLIEMAVYNIVLGALHGLSLYGVNTWIAWGLAGWLFFSAMLATIIVLLINISRGSKHG</sequence>
<dbReference type="KEGG" id="iag:Igag_1326"/>
<reference evidence="2 3" key="1">
    <citation type="journal article" date="2010" name="Stand. Genomic Sci.">
        <title>Complete genome sequence of Ignisphaera aggregans type strain (AQ1.S1).</title>
        <authorList>
            <person name="Goker M."/>
            <person name="Held B."/>
            <person name="Lapidus A."/>
            <person name="Nolan M."/>
            <person name="Spring S."/>
            <person name="Yasawong M."/>
            <person name="Lucas S."/>
            <person name="Glavina Del Rio T."/>
            <person name="Tice H."/>
            <person name="Cheng J.F."/>
            <person name="Goodwin L."/>
            <person name="Tapia R."/>
            <person name="Pitluck S."/>
            <person name="Liolios K."/>
            <person name="Ivanova N."/>
            <person name="Mavromatis K."/>
            <person name="Mikhailova N."/>
            <person name="Pati A."/>
            <person name="Chen A."/>
            <person name="Palaniappan K."/>
            <person name="Brambilla E."/>
            <person name="Land M."/>
            <person name="Hauser L."/>
            <person name="Chang Y.J."/>
            <person name="Jeffries C.D."/>
            <person name="Brettin T."/>
            <person name="Detter J.C."/>
            <person name="Han C."/>
            <person name="Rohde M."/>
            <person name="Sikorski J."/>
            <person name="Woyke T."/>
            <person name="Bristow J."/>
            <person name="Eisen J.A."/>
            <person name="Markowitz V."/>
            <person name="Hugenholtz P."/>
            <person name="Kyrpides N.C."/>
            <person name="Klenk H.P."/>
        </authorList>
    </citation>
    <scope>NUCLEOTIDE SEQUENCE [LARGE SCALE GENOMIC DNA]</scope>
    <source>
        <strain evidence="3">DSM 17230 / JCM 13409 / AQ1.S1</strain>
    </source>
</reference>
<evidence type="ECO:0000313" key="2">
    <source>
        <dbReference type="EMBL" id="ADM28129.1"/>
    </source>
</evidence>
<evidence type="ECO:0000256" key="1">
    <source>
        <dbReference type="SAM" id="Phobius"/>
    </source>
</evidence>
<keyword evidence="3" id="KW-1185">Reference proteome</keyword>